<proteinExistence type="predicted"/>
<reference evidence="1" key="1">
    <citation type="submission" date="2016-02" db="EMBL/GenBank/DDBJ databases">
        <title>WGS assembly of Manihot esculenta.</title>
        <authorList>
            <person name="Bredeson J.V."/>
            <person name="Prochnik S.E."/>
            <person name="Lyons J.B."/>
            <person name="Schmutz J."/>
            <person name="Grimwood J."/>
            <person name="Vrebalov J."/>
            <person name="Bart R.S."/>
            <person name="Amuge T."/>
            <person name="Ferguson M.E."/>
            <person name="Green R."/>
            <person name="Putnam N."/>
            <person name="Stites J."/>
            <person name="Rounsley S."/>
            <person name="Rokhsar D.S."/>
        </authorList>
    </citation>
    <scope>NUCLEOTIDE SEQUENCE [LARGE SCALE GENOMIC DNA]</scope>
    <source>
        <tissue evidence="1">Leaf</tissue>
    </source>
</reference>
<dbReference type="AlphaFoldDB" id="A0A2C9VSU1"/>
<evidence type="ECO:0000313" key="1">
    <source>
        <dbReference type="EMBL" id="OAY49072.1"/>
    </source>
</evidence>
<name>A0A2C9VSU1_MANES</name>
<protein>
    <submittedName>
        <fullName evidence="1">Uncharacterized protein</fullName>
    </submittedName>
</protein>
<accession>A0A2C9VSU1</accession>
<sequence>MQTLSLRTLSAYPAHPGVFMNWQPWPTYLRLLYSRREESSIKPHQKPNFYIEIKQQRNRDPLRN</sequence>
<organism evidence="1">
    <name type="scientific">Manihot esculenta</name>
    <name type="common">Cassava</name>
    <name type="synonym">Jatropha manihot</name>
    <dbReference type="NCBI Taxonomy" id="3983"/>
    <lineage>
        <taxon>Eukaryota</taxon>
        <taxon>Viridiplantae</taxon>
        <taxon>Streptophyta</taxon>
        <taxon>Embryophyta</taxon>
        <taxon>Tracheophyta</taxon>
        <taxon>Spermatophyta</taxon>
        <taxon>Magnoliopsida</taxon>
        <taxon>eudicotyledons</taxon>
        <taxon>Gunneridae</taxon>
        <taxon>Pentapetalae</taxon>
        <taxon>rosids</taxon>
        <taxon>fabids</taxon>
        <taxon>Malpighiales</taxon>
        <taxon>Euphorbiaceae</taxon>
        <taxon>Crotonoideae</taxon>
        <taxon>Manihoteae</taxon>
        <taxon>Manihot</taxon>
    </lineage>
</organism>
<gene>
    <name evidence="1" type="ORF">MANES_05G027300</name>
</gene>
<dbReference type="EMBL" id="CM004391">
    <property type="protein sequence ID" value="OAY49072.1"/>
    <property type="molecule type" value="Genomic_DNA"/>
</dbReference>